<feature type="transmembrane region" description="Helical" evidence="1">
    <location>
        <begin position="136"/>
        <end position="159"/>
    </location>
</feature>
<evidence type="ECO:0000256" key="1">
    <source>
        <dbReference type="SAM" id="Phobius"/>
    </source>
</evidence>
<keyword evidence="1" id="KW-0472">Membrane</keyword>
<gene>
    <name evidence="2" type="ORF">XYCOK13_23850</name>
</gene>
<dbReference type="GO" id="GO:0140359">
    <property type="term" value="F:ABC-type transporter activity"/>
    <property type="evidence" value="ECO:0007669"/>
    <property type="project" value="InterPro"/>
</dbReference>
<proteinExistence type="predicted"/>
<evidence type="ECO:0000313" key="2">
    <source>
        <dbReference type="EMBL" id="GIQ69561.1"/>
    </source>
</evidence>
<accession>A0A8J4M3J1</accession>
<sequence>MSHLATVASREIRLGFRNPWAYSFLGLFSLFMLILLLLNAQGYVQGYSGITATMLNLILYLLPLMTMMLGSFSLTGDKEDGSWELLSTYPLASTAYIAGKYAGLSIVLLSIVAFGFGLSGIVGALAGIAFAYDTYVLLLTFSATLVLLFLAVSFLIGTLARNRWQALTTAVAGWFFLVIAWPALLIALLGLMPYGWIKPAISVLTVLNPAELARIFAVIKLGGGAVLGPEYYEWVTWIHQPSGTFGFIVFALMWLFVTAGAANWLWERGRRRG</sequence>
<dbReference type="AlphaFoldDB" id="A0A8J4M3J1"/>
<dbReference type="PANTHER" id="PTHR43471:SF1">
    <property type="entry name" value="ABC TRANSPORTER PERMEASE PROTEIN NOSY-RELATED"/>
    <property type="match status" value="1"/>
</dbReference>
<feature type="transmembrane region" description="Helical" evidence="1">
    <location>
        <begin position="171"/>
        <end position="197"/>
    </location>
</feature>
<dbReference type="Pfam" id="PF12679">
    <property type="entry name" value="ABC2_membrane_2"/>
    <property type="match status" value="1"/>
</dbReference>
<dbReference type="RefSeq" id="WP_213412357.1">
    <property type="nucleotide sequence ID" value="NZ_BOVK01000029.1"/>
</dbReference>
<reference evidence="2" key="1">
    <citation type="submission" date="2021-04" db="EMBL/GenBank/DDBJ databases">
        <title>Draft genome sequence of Xylanibacillus composti strain K13.</title>
        <authorList>
            <person name="Uke A."/>
            <person name="Chhe C."/>
            <person name="Baramee S."/>
            <person name="Kosugi A."/>
        </authorList>
    </citation>
    <scope>NUCLEOTIDE SEQUENCE</scope>
    <source>
        <strain evidence="2">K13</strain>
    </source>
</reference>
<comment type="caution">
    <text evidence="2">The sequence shown here is derived from an EMBL/GenBank/DDBJ whole genome shotgun (WGS) entry which is preliminary data.</text>
</comment>
<feature type="transmembrane region" description="Helical" evidence="1">
    <location>
        <begin position="106"/>
        <end position="130"/>
    </location>
</feature>
<dbReference type="GO" id="GO:0005886">
    <property type="term" value="C:plasma membrane"/>
    <property type="evidence" value="ECO:0007669"/>
    <property type="project" value="UniProtKB-SubCell"/>
</dbReference>
<keyword evidence="1" id="KW-0812">Transmembrane</keyword>
<evidence type="ECO:0000313" key="3">
    <source>
        <dbReference type="Proteomes" id="UP000677918"/>
    </source>
</evidence>
<feature type="transmembrane region" description="Helical" evidence="1">
    <location>
        <begin position="245"/>
        <end position="266"/>
    </location>
</feature>
<keyword evidence="1" id="KW-1133">Transmembrane helix</keyword>
<protein>
    <recommendedName>
        <fullName evidence="4">Cu-processing system permease protein</fullName>
    </recommendedName>
</protein>
<keyword evidence="3" id="KW-1185">Reference proteome</keyword>
<dbReference type="Proteomes" id="UP000677918">
    <property type="component" value="Unassembled WGS sequence"/>
</dbReference>
<name>A0A8J4M3J1_9BACL</name>
<feature type="transmembrane region" description="Helical" evidence="1">
    <location>
        <begin position="20"/>
        <end position="38"/>
    </location>
</feature>
<organism evidence="2 3">
    <name type="scientific">Xylanibacillus composti</name>
    <dbReference type="NCBI Taxonomy" id="1572762"/>
    <lineage>
        <taxon>Bacteria</taxon>
        <taxon>Bacillati</taxon>
        <taxon>Bacillota</taxon>
        <taxon>Bacilli</taxon>
        <taxon>Bacillales</taxon>
        <taxon>Paenibacillaceae</taxon>
        <taxon>Xylanibacillus</taxon>
    </lineage>
</organism>
<dbReference type="EMBL" id="BOVK01000029">
    <property type="protein sequence ID" value="GIQ69561.1"/>
    <property type="molecule type" value="Genomic_DNA"/>
</dbReference>
<dbReference type="PANTHER" id="PTHR43471">
    <property type="entry name" value="ABC TRANSPORTER PERMEASE"/>
    <property type="match status" value="1"/>
</dbReference>
<feature type="transmembrane region" description="Helical" evidence="1">
    <location>
        <begin position="50"/>
        <end position="69"/>
    </location>
</feature>
<evidence type="ECO:0008006" key="4">
    <source>
        <dbReference type="Google" id="ProtNLM"/>
    </source>
</evidence>